<evidence type="ECO:0008006" key="3">
    <source>
        <dbReference type="Google" id="ProtNLM"/>
    </source>
</evidence>
<dbReference type="Pfam" id="PF10702">
    <property type="entry name" value="DUF2507"/>
    <property type="match status" value="1"/>
</dbReference>
<dbReference type="Proteomes" id="UP000501421">
    <property type="component" value="Chromosome"/>
</dbReference>
<keyword evidence="2" id="KW-1185">Reference proteome</keyword>
<dbReference type="InterPro" id="IPR019642">
    <property type="entry name" value="DUF2507"/>
</dbReference>
<dbReference type="PANTHER" id="PTHR35090">
    <property type="entry name" value="DNA-DIRECTED RNA POLYMERASE SUBUNIT I"/>
    <property type="match status" value="1"/>
</dbReference>
<reference evidence="2" key="1">
    <citation type="journal article" date="2020" name="Microbiol. Resour. Announc.">
        <title>Complete Genome Sequence of Geobacillus sp. Strain E55-1, Isolated from Mine Geyser in Japan.</title>
        <authorList>
            <person name="Miyazaki K."/>
            <person name="Hase E."/>
            <person name="Tokito N."/>
        </authorList>
    </citation>
    <scope>NUCLEOTIDE SEQUENCE [LARGE SCALE GENOMIC DNA]</scope>
    <source>
        <strain evidence="2">E55-1</strain>
    </source>
</reference>
<dbReference type="Gene3D" id="3.30.1380.20">
    <property type="entry name" value="Trafficking protein particle complex subunit 3"/>
    <property type="match status" value="1"/>
</dbReference>
<proteinExistence type="predicted"/>
<accession>A0A679FRH0</accession>
<dbReference type="EMBL" id="AP022557">
    <property type="protein sequence ID" value="BBW95364.1"/>
    <property type="molecule type" value="Genomic_DNA"/>
</dbReference>
<dbReference type="PANTHER" id="PTHR35090:SF1">
    <property type="entry name" value="SLR0144 PROTEIN"/>
    <property type="match status" value="1"/>
</dbReference>
<sequence>MKLPSLEKLYETFGSISDSAFGAELLRHALLPELLGKDVDSLLYWAGKQLARRYPLDTLDEVKTFFERAGWGTLSIVKEQNDGLSVELSGAIIAARCSVYERCACQLEAGFLAQQIERQTRLVTEAIELPPKRDGKARIFVKWDRKQRIDEQEAQAKGDE</sequence>
<dbReference type="AlphaFoldDB" id="A0A679FRH0"/>
<dbReference type="InterPro" id="IPR024096">
    <property type="entry name" value="NO_sig/Golgi_transp_ligand-bd"/>
</dbReference>
<evidence type="ECO:0000313" key="2">
    <source>
        <dbReference type="Proteomes" id="UP000501421"/>
    </source>
</evidence>
<gene>
    <name evidence="1" type="ORF">GsuE55_01970</name>
</gene>
<dbReference type="SUPFAM" id="SSF111126">
    <property type="entry name" value="Ligand-binding domain in the NO signalling and Golgi transport"/>
    <property type="match status" value="1"/>
</dbReference>
<evidence type="ECO:0000313" key="1">
    <source>
        <dbReference type="EMBL" id="BBW95364.1"/>
    </source>
</evidence>
<protein>
    <recommendedName>
        <fullName evidence="3">DUF2507 domain-containing protein</fullName>
    </recommendedName>
</protein>
<dbReference type="RefSeq" id="WP_033844256.1">
    <property type="nucleotide sequence ID" value="NZ_AP022557.1"/>
</dbReference>
<organism evidence="1 2">
    <name type="scientific">Geobacillus subterraneus</name>
    <dbReference type="NCBI Taxonomy" id="129338"/>
    <lineage>
        <taxon>Bacteria</taxon>
        <taxon>Bacillati</taxon>
        <taxon>Bacillota</taxon>
        <taxon>Bacilli</taxon>
        <taxon>Bacillales</taxon>
        <taxon>Anoxybacillaceae</taxon>
        <taxon>Geobacillus</taxon>
    </lineage>
</organism>
<name>A0A679FRH0_9BACL</name>